<dbReference type="Proteomes" id="UP000033567">
    <property type="component" value="Unassembled WGS sequence"/>
</dbReference>
<organism evidence="1 2">
    <name type="scientific">Bifidobacterium mellis</name>
    <dbReference type="NCBI Taxonomy" id="1293823"/>
    <lineage>
        <taxon>Bacteria</taxon>
        <taxon>Bacillati</taxon>
        <taxon>Actinomycetota</taxon>
        <taxon>Actinomycetes</taxon>
        <taxon>Bifidobacteriales</taxon>
        <taxon>Bifidobacteriaceae</taxon>
        <taxon>Bifidobacterium</taxon>
    </lineage>
</organism>
<protein>
    <submittedName>
        <fullName evidence="1">Uncharacterized protein</fullName>
    </submittedName>
</protein>
<accession>A0A0F4KZR7</accession>
<dbReference type="AlphaFoldDB" id="A0A0F4KZR7"/>
<sequence length="207" mass="24154">MAISAAIVCSAWQMKTTFAKDDERRSYDLYYTLLKKASRVYVWKSKTARNENQEHVADECPIIINYSEGTIRQVSILVHWDLLKHSRLRAINLQHNKADYYRVPGFGIITPGAHCQRLTGLYPMDPDKRFVWSLPTICPKDIFESPRFLDKGDTQDRCRLTTVATKFTDVYGNIRERLFESEYLPRDRTSPDNRLVEFCQPKSIIPE</sequence>
<comment type="caution">
    <text evidence="1">The sequence shown here is derived from an EMBL/GenBank/DDBJ whole genome shotgun (WGS) entry which is preliminary data.</text>
</comment>
<keyword evidence="2" id="KW-1185">Reference proteome</keyword>
<gene>
    <name evidence="1" type="ORF">JF70_02040</name>
</gene>
<proteinExistence type="predicted"/>
<evidence type="ECO:0000313" key="1">
    <source>
        <dbReference type="EMBL" id="KJY52122.1"/>
    </source>
</evidence>
<evidence type="ECO:0000313" key="2">
    <source>
        <dbReference type="Proteomes" id="UP000033567"/>
    </source>
</evidence>
<dbReference type="PATRIC" id="fig|1684.5.peg.215"/>
<name>A0A0F4KZR7_9BIFI</name>
<dbReference type="EMBL" id="JWMF01000003">
    <property type="protein sequence ID" value="KJY52122.1"/>
    <property type="molecule type" value="Genomic_DNA"/>
</dbReference>
<reference evidence="1 2" key="1">
    <citation type="submission" date="2014-12" db="EMBL/GenBank/DDBJ databases">
        <title>Comparative genomics of the lactic acid bacteria isolated from the honey bee gut.</title>
        <authorList>
            <person name="Ellegaard K.M."/>
            <person name="Tamarit D."/>
            <person name="Javelind E."/>
            <person name="Olofsson T."/>
            <person name="Andersson S.G."/>
            <person name="Vasquez A."/>
        </authorList>
    </citation>
    <scope>NUCLEOTIDE SEQUENCE [LARGE SCALE GENOMIC DNA]</scope>
    <source>
        <strain evidence="1 2">Bin7</strain>
    </source>
</reference>